<keyword evidence="2" id="KW-1133">Transmembrane helix</keyword>
<dbReference type="AlphaFoldDB" id="A0AAU8DUC5"/>
<organism evidence="4">
    <name type="scientific">Nakamurella sp. A5-74</name>
    <dbReference type="NCBI Taxonomy" id="3158264"/>
    <lineage>
        <taxon>Bacteria</taxon>
        <taxon>Bacillati</taxon>
        <taxon>Actinomycetota</taxon>
        <taxon>Actinomycetes</taxon>
        <taxon>Nakamurellales</taxon>
        <taxon>Nakamurellaceae</taxon>
        <taxon>Nakamurella</taxon>
    </lineage>
</organism>
<accession>A0AAU8DUC5</accession>
<sequence length="214" mass="23058">MSTPYGQGGDSGSPQWSGYTGDQGQYGQQGGDQYGQPQQPQYGQPQQQPQYGQPQQQPQYGQPQYGQPPQQPQYGQPQYGQPQQPQYGQQGGYGQAGYGQQPYNQYGSQTPAKKSNKPLIFGGVGLVVVLAIVAVLLFLWPGFSLTKVTADSIQKQLAIKSGVPASDIKCPDGEKAFSKHTFTCTLADGRKIDVTMTGEKDASGNALFENTDPK</sequence>
<gene>
    <name evidence="4" type="ORF">ABLG96_10145</name>
</gene>
<feature type="domain" description="DUF4333" evidence="3">
    <location>
        <begin position="134"/>
        <end position="197"/>
    </location>
</feature>
<dbReference type="RefSeq" id="WP_353651204.1">
    <property type="nucleotide sequence ID" value="NZ_CP159218.1"/>
</dbReference>
<evidence type="ECO:0000256" key="1">
    <source>
        <dbReference type="SAM" id="MobiDB-lite"/>
    </source>
</evidence>
<evidence type="ECO:0000256" key="2">
    <source>
        <dbReference type="SAM" id="Phobius"/>
    </source>
</evidence>
<feature type="compositionally biased region" description="Gly residues" evidence="1">
    <location>
        <begin position="1"/>
        <end position="11"/>
    </location>
</feature>
<name>A0AAU8DUC5_9ACTN</name>
<feature type="compositionally biased region" description="Low complexity" evidence="1">
    <location>
        <begin position="98"/>
        <end position="107"/>
    </location>
</feature>
<feature type="compositionally biased region" description="Low complexity" evidence="1">
    <location>
        <begin position="34"/>
        <end position="88"/>
    </location>
</feature>
<evidence type="ECO:0000313" key="4">
    <source>
        <dbReference type="EMBL" id="XCG65599.1"/>
    </source>
</evidence>
<keyword evidence="2" id="KW-0472">Membrane</keyword>
<feature type="compositionally biased region" description="Polar residues" evidence="1">
    <location>
        <begin position="12"/>
        <end position="22"/>
    </location>
</feature>
<dbReference type="EMBL" id="CP159218">
    <property type="protein sequence ID" value="XCG65599.1"/>
    <property type="molecule type" value="Genomic_DNA"/>
</dbReference>
<evidence type="ECO:0000259" key="3">
    <source>
        <dbReference type="Pfam" id="PF14230"/>
    </source>
</evidence>
<proteinExistence type="predicted"/>
<protein>
    <submittedName>
        <fullName evidence="4">DUF4333 domain-containing protein</fullName>
    </submittedName>
</protein>
<reference evidence="4" key="1">
    <citation type="submission" date="2024-05" db="EMBL/GenBank/DDBJ databases">
        <authorList>
            <person name="Cai S.Y."/>
            <person name="Jin L.M."/>
            <person name="Li H.R."/>
        </authorList>
    </citation>
    <scope>NUCLEOTIDE SEQUENCE</scope>
    <source>
        <strain evidence="4">A5-74</strain>
    </source>
</reference>
<dbReference type="Pfam" id="PF14230">
    <property type="entry name" value="DUF4333"/>
    <property type="match status" value="1"/>
</dbReference>
<feature type="region of interest" description="Disordered" evidence="1">
    <location>
        <begin position="1"/>
        <end position="111"/>
    </location>
</feature>
<dbReference type="InterPro" id="IPR025637">
    <property type="entry name" value="DUF4333"/>
</dbReference>
<keyword evidence="2" id="KW-0812">Transmembrane</keyword>
<feature type="transmembrane region" description="Helical" evidence="2">
    <location>
        <begin position="119"/>
        <end position="140"/>
    </location>
</feature>